<evidence type="ECO:0000256" key="1">
    <source>
        <dbReference type="ARBA" id="ARBA00022737"/>
    </source>
</evidence>
<sequence>MSASIFRGQARVVRNLAFRQSTLSLLVNTPRSSSWALRPFSTTLCWSNESGDAQRPVKTTSTRIPGTPTWMAKTPPSRQLYLGNIHFDATEEDIHELVLPFGEVDSVRLLRNPDGSHRGTGWVVFADQSAADRCLVVGLDLFDRPLRVEYSKANNLRGQPPSRILYVGNLAPGDHEGHVRDVFEPFGAIQRVSVATSRRGEPRGFAHVEFLNEEDAVSAHEQMAVTPPRILDHELRVTYASPRPPLAPQASRRS</sequence>
<dbReference type="PANTHER" id="PTHR23236:SF119">
    <property type="entry name" value="NUCLEAR RNA-BINDING PROTEIN SART-3"/>
    <property type="match status" value="1"/>
</dbReference>
<feature type="domain" description="RRM" evidence="5">
    <location>
        <begin position="78"/>
        <end position="153"/>
    </location>
</feature>
<dbReference type="PROSITE" id="PS50102">
    <property type="entry name" value="RRM"/>
    <property type="match status" value="2"/>
</dbReference>
<evidence type="ECO:0000256" key="2">
    <source>
        <dbReference type="ARBA" id="ARBA00022884"/>
    </source>
</evidence>
<dbReference type="InterPro" id="IPR000504">
    <property type="entry name" value="RRM_dom"/>
</dbReference>
<dbReference type="AlphaFoldDB" id="A0AAW0CAF7"/>
<dbReference type="CDD" id="cd00590">
    <property type="entry name" value="RRM_SF"/>
    <property type="match status" value="2"/>
</dbReference>
<proteinExistence type="predicted"/>
<dbReference type="InterPro" id="IPR035979">
    <property type="entry name" value="RBD_domain_sf"/>
</dbReference>
<dbReference type="GO" id="GO:0003723">
    <property type="term" value="F:RNA binding"/>
    <property type="evidence" value="ECO:0007669"/>
    <property type="project" value="UniProtKB-UniRule"/>
</dbReference>
<evidence type="ECO:0000256" key="3">
    <source>
        <dbReference type="PROSITE-ProRule" id="PRU00176"/>
    </source>
</evidence>
<keyword evidence="7" id="KW-1185">Reference proteome</keyword>
<dbReference type="SUPFAM" id="SSF54928">
    <property type="entry name" value="RNA-binding domain, RBD"/>
    <property type="match status" value="1"/>
</dbReference>
<evidence type="ECO:0000259" key="5">
    <source>
        <dbReference type="PROSITE" id="PS50102"/>
    </source>
</evidence>
<accession>A0AAW0CAF7</accession>
<name>A0AAW0CAF7_9AGAR</name>
<dbReference type="EMBL" id="JAWWNJ010000019">
    <property type="protein sequence ID" value="KAK7035695.1"/>
    <property type="molecule type" value="Genomic_DNA"/>
</dbReference>
<reference evidence="6 7" key="1">
    <citation type="journal article" date="2024" name="J Genomics">
        <title>Draft genome sequencing and assembly of Favolaschia claudopus CIRM-BRFM 2984 isolated from oak limbs.</title>
        <authorList>
            <person name="Navarro D."/>
            <person name="Drula E."/>
            <person name="Chaduli D."/>
            <person name="Cazenave R."/>
            <person name="Ahrendt S."/>
            <person name="Wang J."/>
            <person name="Lipzen A."/>
            <person name="Daum C."/>
            <person name="Barry K."/>
            <person name="Grigoriev I.V."/>
            <person name="Favel A."/>
            <person name="Rosso M.N."/>
            <person name="Martin F."/>
        </authorList>
    </citation>
    <scope>NUCLEOTIDE SEQUENCE [LARGE SCALE GENOMIC DNA]</scope>
    <source>
        <strain evidence="6 7">CIRM-BRFM 2984</strain>
    </source>
</reference>
<keyword evidence="2 3" id="KW-0694">RNA-binding</keyword>
<comment type="caution">
    <text evidence="6">The sequence shown here is derived from an EMBL/GenBank/DDBJ whole genome shotgun (WGS) entry which is preliminary data.</text>
</comment>
<dbReference type="InterPro" id="IPR012677">
    <property type="entry name" value="Nucleotide-bd_a/b_plait_sf"/>
</dbReference>
<feature type="compositionally biased region" description="Polar residues" evidence="4">
    <location>
        <begin position="51"/>
        <end position="64"/>
    </location>
</feature>
<organism evidence="6 7">
    <name type="scientific">Favolaschia claudopus</name>
    <dbReference type="NCBI Taxonomy" id="2862362"/>
    <lineage>
        <taxon>Eukaryota</taxon>
        <taxon>Fungi</taxon>
        <taxon>Dikarya</taxon>
        <taxon>Basidiomycota</taxon>
        <taxon>Agaricomycotina</taxon>
        <taxon>Agaricomycetes</taxon>
        <taxon>Agaricomycetidae</taxon>
        <taxon>Agaricales</taxon>
        <taxon>Marasmiineae</taxon>
        <taxon>Mycenaceae</taxon>
        <taxon>Favolaschia</taxon>
    </lineage>
</organism>
<keyword evidence="1" id="KW-0677">Repeat</keyword>
<dbReference type="Pfam" id="PF00076">
    <property type="entry name" value="RRM_1"/>
    <property type="match status" value="2"/>
</dbReference>
<evidence type="ECO:0000313" key="7">
    <source>
        <dbReference type="Proteomes" id="UP001362999"/>
    </source>
</evidence>
<evidence type="ECO:0000313" key="6">
    <source>
        <dbReference type="EMBL" id="KAK7035695.1"/>
    </source>
</evidence>
<feature type="domain" description="RRM" evidence="5">
    <location>
        <begin position="163"/>
        <end position="242"/>
    </location>
</feature>
<dbReference type="Proteomes" id="UP001362999">
    <property type="component" value="Unassembled WGS sequence"/>
</dbReference>
<dbReference type="PANTHER" id="PTHR23236">
    <property type="entry name" value="EUKARYOTIC TRANSLATION INITIATION FACTOR 4B/4H"/>
    <property type="match status" value="1"/>
</dbReference>
<gene>
    <name evidence="6" type="ORF">R3P38DRAFT_2616113</name>
</gene>
<dbReference type="Gene3D" id="3.30.70.330">
    <property type="match status" value="2"/>
</dbReference>
<dbReference type="SMART" id="SM00360">
    <property type="entry name" value="RRM"/>
    <property type="match status" value="2"/>
</dbReference>
<evidence type="ECO:0000256" key="4">
    <source>
        <dbReference type="SAM" id="MobiDB-lite"/>
    </source>
</evidence>
<feature type="region of interest" description="Disordered" evidence="4">
    <location>
        <begin position="51"/>
        <end position="70"/>
    </location>
</feature>
<protein>
    <recommendedName>
        <fullName evidence="5">RRM domain-containing protein</fullName>
    </recommendedName>
</protein>